<evidence type="ECO:0000256" key="5">
    <source>
        <dbReference type="RuleBase" id="RU361262"/>
    </source>
</evidence>
<proteinExistence type="inferred from homology"/>
<dbReference type="OMA" id="MTHYYLA"/>
<keyword evidence="6" id="KW-0732">Signal</keyword>
<dbReference type="Proteomes" id="UP000000226">
    <property type="component" value="Chromosome 10"/>
</dbReference>
<feature type="short sequence motif" description="DGA/G" evidence="4">
    <location>
        <begin position="216"/>
        <end position="218"/>
    </location>
</feature>
<dbReference type="Pfam" id="PF01734">
    <property type="entry name" value="Patatin"/>
    <property type="match status" value="1"/>
</dbReference>
<evidence type="ECO:0000256" key="6">
    <source>
        <dbReference type="SAM" id="SignalP"/>
    </source>
</evidence>
<dbReference type="EMBL" id="CM002297">
    <property type="protein sequence ID" value="ESW06441.1"/>
    <property type="molecule type" value="Genomic_DNA"/>
</dbReference>
<dbReference type="PROSITE" id="PS51635">
    <property type="entry name" value="PNPLA"/>
    <property type="match status" value="1"/>
</dbReference>
<dbReference type="STRING" id="3885.V7AQF2"/>
<keyword evidence="9" id="KW-1185">Reference proteome</keyword>
<keyword evidence="3 4" id="KW-0443">Lipid metabolism</keyword>
<feature type="domain" description="PNPLA" evidence="7">
    <location>
        <begin position="35"/>
        <end position="229"/>
    </location>
</feature>
<feature type="short sequence motif" description="GXGXXG" evidence="4">
    <location>
        <begin position="39"/>
        <end position="44"/>
    </location>
</feature>
<protein>
    <recommendedName>
        <fullName evidence="5">Patatin</fullName>
        <ecNumber evidence="5">3.1.1.-</ecNumber>
    </recommendedName>
</protein>
<dbReference type="InterPro" id="IPR016035">
    <property type="entry name" value="Acyl_Trfase/lysoPLipase"/>
</dbReference>
<evidence type="ECO:0000256" key="4">
    <source>
        <dbReference type="PROSITE-ProRule" id="PRU01161"/>
    </source>
</evidence>
<gene>
    <name evidence="8" type="ORF">PHAVU_010G048000g</name>
</gene>
<comment type="domain">
    <text evidence="5">The nitrogen atoms of the two glycine residues in the GGXR motif define the oxyanion hole, and stabilize the oxyanion that forms during the nucleophilic attack by the catalytic serine during substrate cleavage.</text>
</comment>
<organism evidence="8 9">
    <name type="scientific">Phaseolus vulgaris</name>
    <name type="common">Kidney bean</name>
    <name type="synonym">French bean</name>
    <dbReference type="NCBI Taxonomy" id="3885"/>
    <lineage>
        <taxon>Eukaryota</taxon>
        <taxon>Viridiplantae</taxon>
        <taxon>Streptophyta</taxon>
        <taxon>Embryophyta</taxon>
        <taxon>Tracheophyta</taxon>
        <taxon>Spermatophyta</taxon>
        <taxon>Magnoliopsida</taxon>
        <taxon>eudicotyledons</taxon>
        <taxon>Gunneridae</taxon>
        <taxon>Pentapetalae</taxon>
        <taxon>rosids</taxon>
        <taxon>fabids</taxon>
        <taxon>Fabales</taxon>
        <taxon>Fabaceae</taxon>
        <taxon>Papilionoideae</taxon>
        <taxon>50 kb inversion clade</taxon>
        <taxon>NPAAA clade</taxon>
        <taxon>indigoferoid/millettioid clade</taxon>
        <taxon>Phaseoleae</taxon>
        <taxon>Phaseolus</taxon>
    </lineage>
</organism>
<dbReference type="eggNOG" id="KOG0513">
    <property type="taxonomic scope" value="Eukaryota"/>
</dbReference>
<dbReference type="SMR" id="V7AQF2"/>
<dbReference type="GO" id="GO:0004620">
    <property type="term" value="F:phospholipase activity"/>
    <property type="evidence" value="ECO:0007669"/>
    <property type="project" value="TreeGrafter"/>
</dbReference>
<accession>V7AQF2</accession>
<reference evidence="9" key="1">
    <citation type="journal article" date="2014" name="Nat. Genet.">
        <title>A reference genome for common bean and genome-wide analysis of dual domestications.</title>
        <authorList>
            <person name="Schmutz J."/>
            <person name="McClean P.E."/>
            <person name="Mamidi S."/>
            <person name="Wu G.A."/>
            <person name="Cannon S.B."/>
            <person name="Grimwood J."/>
            <person name="Jenkins J."/>
            <person name="Shu S."/>
            <person name="Song Q."/>
            <person name="Chavarro C."/>
            <person name="Torres-Torres M."/>
            <person name="Geffroy V."/>
            <person name="Moghaddam S.M."/>
            <person name="Gao D."/>
            <person name="Abernathy B."/>
            <person name="Barry K."/>
            <person name="Blair M."/>
            <person name="Brick M.A."/>
            <person name="Chovatia M."/>
            <person name="Gepts P."/>
            <person name="Goodstein D.M."/>
            <person name="Gonzales M."/>
            <person name="Hellsten U."/>
            <person name="Hyten D.L."/>
            <person name="Jia G."/>
            <person name="Kelly J.D."/>
            <person name="Kudrna D."/>
            <person name="Lee R."/>
            <person name="Richard M.M."/>
            <person name="Miklas P.N."/>
            <person name="Osorno J.M."/>
            <person name="Rodrigues J."/>
            <person name="Thareau V."/>
            <person name="Urrea C.A."/>
            <person name="Wang M."/>
            <person name="Yu Y."/>
            <person name="Zhang M."/>
            <person name="Wing R.A."/>
            <person name="Cregan P.B."/>
            <person name="Rokhsar D.S."/>
            <person name="Jackson S.A."/>
        </authorList>
    </citation>
    <scope>NUCLEOTIDE SEQUENCE [LARGE SCALE GENOMIC DNA]</scope>
    <source>
        <strain evidence="9">cv. G19833</strain>
    </source>
</reference>
<dbReference type="PANTHER" id="PTHR32176">
    <property type="entry name" value="XYLOSE ISOMERASE"/>
    <property type="match status" value="1"/>
</dbReference>
<feature type="short sequence motif" description="GXSXG" evidence="4">
    <location>
        <begin position="76"/>
        <end position="80"/>
    </location>
</feature>
<name>V7AQF2_PHAVU</name>
<dbReference type="GO" id="GO:0016042">
    <property type="term" value="P:lipid catabolic process"/>
    <property type="evidence" value="ECO:0007669"/>
    <property type="project" value="UniProtKB-UniRule"/>
</dbReference>
<dbReference type="PhylomeDB" id="V7AQF2"/>
<evidence type="ECO:0000256" key="1">
    <source>
        <dbReference type="ARBA" id="ARBA00010240"/>
    </source>
</evidence>
<keyword evidence="2 4" id="KW-0442">Lipid degradation</keyword>
<sequence>MCPLLLFSLVFLSQLMGGFNTPLPPPSYGDHVSILSIDGGGIRGIIPATVLEYLDKALKEKDPTTSLAHYFDVISGTSTGGLMSLMLAAPNSSDIKRPLFTPSQVVQFYKIYGPQIFKPRAWYDLQKCPKYDGKFLEYKTGELLKKLRLSETLTNVVIPTFDQKKNNPVIFSNFKVKSEPYLNVKLSDIGLGTSAAPTYFPSHRFQNDQVQFDLVDGALSANNPALAAVSEAIQHSGQKEIMLLSLGTGRTKAEDKLGNIIFEGFCMVSWLATHVEVVSEVLYSTDMTHYYLATIFPGLLPADNYLRIQEYNMDPSIAAMDNVEEENMYNLEKVGNELLLQNVKRMNVNTFVPFELNQTNAQALDRFAEELYAERQLRLKRKYMENGGRPLIESV</sequence>
<evidence type="ECO:0000256" key="2">
    <source>
        <dbReference type="ARBA" id="ARBA00022963"/>
    </source>
</evidence>
<dbReference type="SUPFAM" id="SSF52151">
    <property type="entry name" value="FabD/lysophospholipase-like"/>
    <property type="match status" value="1"/>
</dbReference>
<feature type="active site" description="Nucleophile" evidence="4">
    <location>
        <position position="78"/>
    </location>
</feature>
<dbReference type="PANTHER" id="PTHR32176:SF33">
    <property type="entry name" value="PATATIN"/>
    <property type="match status" value="1"/>
</dbReference>
<dbReference type="FunFam" id="3.40.1090.10:FF:000061">
    <property type="entry name" value="Patatin"/>
    <property type="match status" value="1"/>
</dbReference>
<evidence type="ECO:0000256" key="3">
    <source>
        <dbReference type="ARBA" id="ARBA00023098"/>
    </source>
</evidence>
<dbReference type="EC" id="3.1.1.-" evidence="5"/>
<dbReference type="Gene3D" id="3.40.1090.10">
    <property type="entry name" value="Cytosolic phospholipase A2 catalytic domain"/>
    <property type="match status" value="1"/>
</dbReference>
<dbReference type="Gramene" id="ESW06441">
    <property type="protein sequence ID" value="ESW06441"/>
    <property type="gene ID" value="PHAVU_010G048000g"/>
</dbReference>
<keyword evidence="4 5" id="KW-0378">Hydrolase</keyword>
<comment type="similarity">
    <text evidence="1 5">Belongs to the patatin family.</text>
</comment>
<evidence type="ECO:0000313" key="8">
    <source>
        <dbReference type="EMBL" id="ESW06441.1"/>
    </source>
</evidence>
<feature type="chain" id="PRO_5004753654" description="Patatin" evidence="6">
    <location>
        <begin position="19"/>
        <end position="395"/>
    </location>
</feature>
<dbReference type="InterPro" id="IPR002641">
    <property type="entry name" value="PNPLA_dom"/>
</dbReference>
<dbReference type="OrthoDB" id="1377244at2759"/>
<evidence type="ECO:0000259" key="7">
    <source>
        <dbReference type="PROSITE" id="PS51635"/>
    </source>
</evidence>
<dbReference type="AlphaFoldDB" id="V7AQF2"/>
<feature type="signal peptide" evidence="6">
    <location>
        <begin position="1"/>
        <end position="18"/>
    </location>
</feature>
<dbReference type="GO" id="GO:0047372">
    <property type="term" value="F:monoacylglycerol lipase activity"/>
    <property type="evidence" value="ECO:0007669"/>
    <property type="project" value="TreeGrafter"/>
</dbReference>
<evidence type="ECO:0000313" key="9">
    <source>
        <dbReference type="Proteomes" id="UP000000226"/>
    </source>
</evidence>
<comment type="function">
    <text evidence="5">Lipolytic acyl hydrolase (LAH).</text>
</comment>
<feature type="active site" description="Proton acceptor" evidence="4">
    <location>
        <position position="216"/>
    </location>
</feature>